<dbReference type="EMBL" id="JACSQM010000005">
    <property type="protein sequence ID" value="MBD7964948.1"/>
    <property type="molecule type" value="Genomic_DNA"/>
</dbReference>
<keyword evidence="3" id="KW-1185">Reference proteome</keyword>
<comment type="caution">
    <text evidence="2">The sequence shown here is derived from an EMBL/GenBank/DDBJ whole genome shotgun (WGS) entry which is preliminary data.</text>
</comment>
<gene>
    <name evidence="2" type="ORF">H9648_12870</name>
</gene>
<sequence>MDERQETKLIEFVGEKKKDYYLKKWQKDNNFNWAAFFLTLLWLGYRKMYTPIFLVLDAFLAIDIIFLLIEIEGTLINRSLGAALSGWLGIGGNLLYKKHAQKQISMI</sequence>
<evidence type="ECO:0000256" key="1">
    <source>
        <dbReference type="SAM" id="Phobius"/>
    </source>
</evidence>
<dbReference type="InterPro" id="IPR024399">
    <property type="entry name" value="DUF2628"/>
</dbReference>
<evidence type="ECO:0000313" key="2">
    <source>
        <dbReference type="EMBL" id="MBD7964948.1"/>
    </source>
</evidence>
<keyword evidence="1" id="KW-1133">Transmembrane helix</keyword>
<dbReference type="Proteomes" id="UP000603641">
    <property type="component" value="Unassembled WGS sequence"/>
</dbReference>
<reference evidence="2 3" key="1">
    <citation type="submission" date="2020-08" db="EMBL/GenBank/DDBJ databases">
        <title>A Genomic Blueprint of the Chicken Gut Microbiome.</title>
        <authorList>
            <person name="Gilroy R."/>
            <person name="Ravi A."/>
            <person name="Getino M."/>
            <person name="Pursley I."/>
            <person name="Horton D.L."/>
            <person name="Alikhan N.-F."/>
            <person name="Baker D."/>
            <person name="Gharbi K."/>
            <person name="Hall N."/>
            <person name="Watson M."/>
            <person name="Adriaenssens E.M."/>
            <person name="Foster-Nyarko E."/>
            <person name="Jarju S."/>
            <person name="Secka A."/>
            <person name="Antonio M."/>
            <person name="Oren A."/>
            <person name="Chaudhuri R."/>
            <person name="La Ragione R.M."/>
            <person name="Hildebrand F."/>
            <person name="Pallen M.J."/>
        </authorList>
    </citation>
    <scope>NUCLEOTIDE SEQUENCE [LARGE SCALE GENOMIC DNA]</scope>
    <source>
        <strain evidence="2 3">Sa2CUA10</strain>
    </source>
</reference>
<name>A0ABR8SNJ5_9BACL</name>
<dbReference type="Pfam" id="PF10947">
    <property type="entry name" value="DUF2628"/>
    <property type="match status" value="1"/>
</dbReference>
<evidence type="ECO:0000313" key="3">
    <source>
        <dbReference type="Proteomes" id="UP000603641"/>
    </source>
</evidence>
<accession>A0ABR8SNJ5</accession>
<feature type="transmembrane region" description="Helical" evidence="1">
    <location>
        <begin position="75"/>
        <end position="96"/>
    </location>
</feature>
<organism evidence="2 3">
    <name type="scientific">Fictibacillus norfolkensis</name>
    <dbReference type="NCBI Taxonomy" id="2762233"/>
    <lineage>
        <taxon>Bacteria</taxon>
        <taxon>Bacillati</taxon>
        <taxon>Bacillota</taxon>
        <taxon>Bacilli</taxon>
        <taxon>Bacillales</taxon>
        <taxon>Fictibacillaceae</taxon>
        <taxon>Fictibacillus</taxon>
    </lineage>
</organism>
<proteinExistence type="predicted"/>
<keyword evidence="1" id="KW-0812">Transmembrane</keyword>
<dbReference type="RefSeq" id="WP_191754219.1">
    <property type="nucleotide sequence ID" value="NZ_JACSQM010000005.1"/>
</dbReference>
<keyword evidence="1" id="KW-0472">Membrane</keyword>
<protein>
    <submittedName>
        <fullName evidence="2">DUF2628 domain-containing protein</fullName>
    </submittedName>
</protein>
<feature type="transmembrane region" description="Helical" evidence="1">
    <location>
        <begin position="52"/>
        <end position="69"/>
    </location>
</feature>